<dbReference type="AlphaFoldDB" id="A0A177N075"/>
<evidence type="ECO:0000256" key="3">
    <source>
        <dbReference type="ARBA" id="ARBA00010136"/>
    </source>
</evidence>
<dbReference type="STRING" id="980561.A1359_14575"/>
<dbReference type="InterPro" id="IPR001930">
    <property type="entry name" value="Peptidase_M1"/>
</dbReference>
<evidence type="ECO:0000256" key="6">
    <source>
        <dbReference type="ARBA" id="ARBA00022438"/>
    </source>
</evidence>
<dbReference type="Proteomes" id="UP000078476">
    <property type="component" value="Unassembled WGS sequence"/>
</dbReference>
<reference evidence="18 19" key="1">
    <citation type="submission" date="2016-03" db="EMBL/GenBank/DDBJ databases">
        <authorList>
            <person name="Ploux O."/>
        </authorList>
    </citation>
    <scope>NUCLEOTIDE SEQUENCE [LARGE SCALE GENOMIC DNA]</scope>
    <source>
        <strain evidence="18 19">R-45370</strain>
    </source>
</reference>
<protein>
    <recommendedName>
        <fullName evidence="5 13">Aminopeptidase N</fullName>
        <ecNumber evidence="4 13">3.4.11.2</ecNumber>
    </recommendedName>
</protein>
<evidence type="ECO:0000256" key="13">
    <source>
        <dbReference type="NCBIfam" id="TIGR02414"/>
    </source>
</evidence>
<dbReference type="InterPro" id="IPR038438">
    <property type="entry name" value="PepN_Ig-like_sf"/>
</dbReference>
<evidence type="ECO:0000256" key="10">
    <source>
        <dbReference type="ARBA" id="ARBA00022833"/>
    </source>
</evidence>
<dbReference type="RefSeq" id="WP_066985886.1">
    <property type="nucleotide sequence ID" value="NZ_LUUI01000142.1"/>
</dbReference>
<sequence length="880" mass="99633">MRDATPQTVYLKDYTPPEYLIDSVELDFDLDAQHTQVNSRLTMRRNPESAAAGVSLVLTGEELELISIQLDGNPLTESDFTINLETMTIQQVPQQRAFVISIENRINPKANTALEGLYLSSSMLCTQCEAQGFRKITWFLDRPDVMTRFKTTLSADKTQYPVLLSNGNKIGHGDLANNRHWVSWEDPFAKPCYLFALVAGQLECVSDSFTTMSGREIALEIFVEQHNVDKCAHAMQSLKNAMRWDEDSYGLEYDLDLYMIVAVDHFNMGAMENKGLNVFNTKFVLARPDTATDSDYEHIEGVIGHEYFHNWSGNRVTCRDWFQLSLKEGFTVFRDQQFTGDRTSQAVKRIQDVNALRTRQFAEDASPLAHPIRPEAYIEINNFYTLTVYEKGAEVVRMLQTLLGAEGFRKGCDLYFQRHDGQAVTCEDFVNAMEAANGVELSQFRRWYSQAGTPVLTVSQHYDADAQQLHLTIQQSCPPTPHQPDKAPLHIPVKLGLLAADGSPATFVINGQQQTDITLNLTEAEQSFVFDELAEKPVLSLLRGFSAPVNLNMPRSLEELAFLFKHDSDTFNRWEAGQQLVVQVIFGLIEDLHNHLPLHLNALVVEAFHSLLNAEADDLSYQALLLTLPDESYLAGQMTVIDVDAIHHAREFVKTTLAHALEDDFNRVYLIHHRDESGKFDADAIGRRRLKNACLSYLSQLESSDSYTLILAQFEQAHNMTDQMAALSVIVNSQHPAKASCLDKFYQQWQQEALVIDKWFALQASSYMPNTFATVQALMQHPAFDMKTPNRVRALIGAFSQANPVHFHAKDGEGYRFLADQVLALNTLNPQIASRMVTSLAQWRRYDKGRQKLMKQQLQRIVMTEQLSKDVYEIASKSLA</sequence>
<dbReference type="InterPro" id="IPR042097">
    <property type="entry name" value="Aminopeptidase_N-like_N_sf"/>
</dbReference>
<evidence type="ECO:0000256" key="1">
    <source>
        <dbReference type="ARBA" id="ARBA00000098"/>
    </source>
</evidence>
<evidence type="ECO:0000256" key="12">
    <source>
        <dbReference type="ARBA" id="ARBA00059739"/>
    </source>
</evidence>
<evidence type="ECO:0000256" key="11">
    <source>
        <dbReference type="ARBA" id="ARBA00023049"/>
    </source>
</evidence>
<evidence type="ECO:0000256" key="7">
    <source>
        <dbReference type="ARBA" id="ARBA00022670"/>
    </source>
</evidence>
<dbReference type="CDD" id="cd09600">
    <property type="entry name" value="M1_APN"/>
    <property type="match status" value="1"/>
</dbReference>
<dbReference type="Gene3D" id="1.25.50.10">
    <property type="entry name" value="Peptidase M1, alanyl aminopeptidase, C-terminal domain"/>
    <property type="match status" value="1"/>
</dbReference>
<dbReference type="SUPFAM" id="SSF63737">
    <property type="entry name" value="Leukotriene A4 hydrolase N-terminal domain"/>
    <property type="match status" value="1"/>
</dbReference>
<evidence type="ECO:0000256" key="8">
    <source>
        <dbReference type="ARBA" id="ARBA00022723"/>
    </source>
</evidence>
<evidence type="ECO:0000256" key="4">
    <source>
        <dbReference type="ARBA" id="ARBA00012564"/>
    </source>
</evidence>
<dbReference type="InterPro" id="IPR027268">
    <property type="entry name" value="Peptidase_M4/M1_CTD_sf"/>
</dbReference>
<comment type="similarity">
    <text evidence="3">Belongs to the peptidase M1 family.</text>
</comment>
<keyword evidence="10" id="KW-0862">Zinc</keyword>
<comment type="caution">
    <text evidence="18">The sequence shown here is derived from an EMBL/GenBank/DDBJ whole genome shotgun (WGS) entry which is preliminary data.</text>
</comment>
<keyword evidence="19" id="KW-1185">Reference proteome</keyword>
<keyword evidence="8" id="KW-0479">Metal-binding</keyword>
<dbReference type="OrthoDB" id="100605at2"/>
<dbReference type="Gene3D" id="1.10.390.10">
    <property type="entry name" value="Neutral Protease Domain 2"/>
    <property type="match status" value="1"/>
</dbReference>
<dbReference type="FunFam" id="2.60.40.1730:FF:000005">
    <property type="entry name" value="Aminopeptidase N"/>
    <property type="match status" value="1"/>
</dbReference>
<evidence type="ECO:0000259" key="14">
    <source>
        <dbReference type="Pfam" id="PF01433"/>
    </source>
</evidence>
<dbReference type="InterPro" id="IPR014782">
    <property type="entry name" value="Peptidase_M1_dom"/>
</dbReference>
<evidence type="ECO:0000256" key="5">
    <source>
        <dbReference type="ARBA" id="ARBA00015611"/>
    </source>
</evidence>
<dbReference type="InterPro" id="IPR035414">
    <property type="entry name" value="Peptidase_M1_pepN_Ig-like"/>
</dbReference>
<dbReference type="InterPro" id="IPR037144">
    <property type="entry name" value="Peptidase_M1_pepN_C_sf"/>
</dbReference>
<dbReference type="Pfam" id="PF01433">
    <property type="entry name" value="Peptidase_M1"/>
    <property type="match status" value="1"/>
</dbReference>
<dbReference type="EMBL" id="LUUI01000142">
    <property type="protein sequence ID" value="OAI11368.1"/>
    <property type="molecule type" value="Genomic_DNA"/>
</dbReference>
<dbReference type="Pfam" id="PF17432">
    <property type="entry name" value="DUF3458_C"/>
    <property type="match status" value="1"/>
</dbReference>
<organism evidence="18 19">
    <name type="scientific">Methylomonas lenta</name>
    <dbReference type="NCBI Taxonomy" id="980561"/>
    <lineage>
        <taxon>Bacteria</taxon>
        <taxon>Pseudomonadati</taxon>
        <taxon>Pseudomonadota</taxon>
        <taxon>Gammaproteobacteria</taxon>
        <taxon>Methylococcales</taxon>
        <taxon>Methylococcaceae</taxon>
        <taxon>Methylomonas</taxon>
    </lineage>
</organism>
<evidence type="ECO:0000259" key="17">
    <source>
        <dbReference type="Pfam" id="PF17900"/>
    </source>
</evidence>
<dbReference type="PANTHER" id="PTHR46322">
    <property type="entry name" value="PUROMYCIN-SENSITIVE AMINOPEPTIDASE"/>
    <property type="match status" value="1"/>
</dbReference>
<dbReference type="Pfam" id="PF11940">
    <property type="entry name" value="DUF3458"/>
    <property type="match status" value="1"/>
</dbReference>
<evidence type="ECO:0000313" key="19">
    <source>
        <dbReference type="Proteomes" id="UP000078476"/>
    </source>
</evidence>
<dbReference type="FunFam" id="1.10.390.10:FF:000002">
    <property type="entry name" value="Aminopeptidase N"/>
    <property type="match status" value="1"/>
</dbReference>
<evidence type="ECO:0000256" key="2">
    <source>
        <dbReference type="ARBA" id="ARBA00001947"/>
    </source>
</evidence>
<feature type="domain" description="Peptidase M1 alanyl aminopeptidase C-terminal" evidence="16">
    <location>
        <begin position="558"/>
        <end position="880"/>
    </location>
</feature>
<comment type="catalytic activity">
    <reaction evidence="1">
        <text>Release of an N-terminal amino acid, Xaa-|-Yaa- from a peptide, amide or arylamide. Xaa is preferably Ala, but may be most amino acids including Pro (slow action). When a terminal hydrophobic residue is followed by a prolyl residue, the two may be released as an intact Xaa-Pro dipeptide.</text>
        <dbReference type="EC" id="3.4.11.2"/>
    </reaction>
</comment>
<comment type="cofactor">
    <cofactor evidence="2">
        <name>Zn(2+)</name>
        <dbReference type="ChEBI" id="CHEBI:29105"/>
    </cofactor>
</comment>
<dbReference type="Gene3D" id="2.60.40.1730">
    <property type="entry name" value="tricorn interacting facor f3 domain"/>
    <property type="match status" value="1"/>
</dbReference>
<dbReference type="GO" id="GO:0006508">
    <property type="term" value="P:proteolysis"/>
    <property type="evidence" value="ECO:0007669"/>
    <property type="project" value="UniProtKB-UniRule"/>
</dbReference>
<dbReference type="SUPFAM" id="SSF55486">
    <property type="entry name" value="Metalloproteases ('zincins'), catalytic domain"/>
    <property type="match status" value="1"/>
</dbReference>
<dbReference type="InterPro" id="IPR024601">
    <property type="entry name" value="Peptidase_M1_pepN_C"/>
</dbReference>
<dbReference type="FunFam" id="3.30.2010.30:FF:000002">
    <property type="entry name" value="Putative aminopeptidase N"/>
    <property type="match status" value="1"/>
</dbReference>
<dbReference type="FunFam" id="2.60.40.1840:FF:000001">
    <property type="entry name" value="Aminopeptidase N"/>
    <property type="match status" value="1"/>
</dbReference>
<keyword evidence="6 18" id="KW-0031">Aminopeptidase</keyword>
<evidence type="ECO:0000259" key="16">
    <source>
        <dbReference type="Pfam" id="PF17432"/>
    </source>
</evidence>
<feature type="domain" description="Aminopeptidase N-like N-terminal" evidence="17">
    <location>
        <begin position="77"/>
        <end position="194"/>
    </location>
</feature>
<keyword evidence="11" id="KW-0482">Metalloprotease</keyword>
<comment type="function">
    <text evidence="12">Aminopeptidase N is involved in the degradation of intracellular peptides generated by protein breakdown during normal growth as well as in response to nutrient starvation.</text>
</comment>
<keyword evidence="7" id="KW-0645">Protease</keyword>
<dbReference type="EC" id="3.4.11.2" evidence="4 13"/>
<dbReference type="GO" id="GO:0016285">
    <property type="term" value="F:alanyl aminopeptidase activity"/>
    <property type="evidence" value="ECO:0007669"/>
    <property type="project" value="UniProtKB-EC"/>
</dbReference>
<proteinExistence type="inferred from homology"/>
<name>A0A177N075_9GAMM</name>
<gene>
    <name evidence="18" type="primary">pepN</name>
    <name evidence="18" type="ORF">A1359_14575</name>
</gene>
<dbReference type="InterPro" id="IPR045357">
    <property type="entry name" value="Aminopeptidase_N-like_N"/>
</dbReference>
<dbReference type="GO" id="GO:0008237">
    <property type="term" value="F:metallopeptidase activity"/>
    <property type="evidence" value="ECO:0007669"/>
    <property type="project" value="UniProtKB-UniRule"/>
</dbReference>
<dbReference type="Pfam" id="PF17900">
    <property type="entry name" value="Peptidase_M1_N"/>
    <property type="match status" value="1"/>
</dbReference>
<accession>A0A177N075</accession>
<dbReference type="PRINTS" id="PR00756">
    <property type="entry name" value="ALADIPTASE"/>
</dbReference>
<feature type="domain" description="Peptidase M1 alanyl aminopeptidase Ig-like fold" evidence="15">
    <location>
        <begin position="452"/>
        <end position="553"/>
    </location>
</feature>
<dbReference type="Gene3D" id="3.30.2010.30">
    <property type="match status" value="1"/>
</dbReference>
<dbReference type="InterPro" id="IPR012779">
    <property type="entry name" value="Peptidase_M1_pepN"/>
</dbReference>
<dbReference type="NCBIfam" id="TIGR02414">
    <property type="entry name" value="pepN_proteo"/>
    <property type="match status" value="1"/>
</dbReference>
<feature type="domain" description="Peptidase M1 membrane alanine aminopeptidase" evidence="14">
    <location>
        <begin position="234"/>
        <end position="447"/>
    </location>
</feature>
<evidence type="ECO:0000256" key="9">
    <source>
        <dbReference type="ARBA" id="ARBA00022801"/>
    </source>
</evidence>
<evidence type="ECO:0000259" key="15">
    <source>
        <dbReference type="Pfam" id="PF11940"/>
    </source>
</evidence>
<dbReference type="GO" id="GO:0008270">
    <property type="term" value="F:zinc ion binding"/>
    <property type="evidence" value="ECO:0007669"/>
    <property type="project" value="InterPro"/>
</dbReference>
<keyword evidence="9" id="KW-0378">Hydrolase</keyword>
<dbReference type="PANTHER" id="PTHR46322:SF1">
    <property type="entry name" value="PUROMYCIN-SENSITIVE AMINOPEPTIDASE"/>
    <property type="match status" value="1"/>
</dbReference>
<dbReference type="Gene3D" id="2.60.40.1840">
    <property type="match status" value="1"/>
</dbReference>
<evidence type="ECO:0000313" key="18">
    <source>
        <dbReference type="EMBL" id="OAI11368.1"/>
    </source>
</evidence>